<keyword evidence="2" id="KW-1185">Reference proteome</keyword>
<dbReference type="Proteomes" id="UP000261284">
    <property type="component" value="Unassembled WGS sequence"/>
</dbReference>
<dbReference type="EMBL" id="QTJU01000001">
    <property type="protein sequence ID" value="RFM30053.1"/>
    <property type="molecule type" value="Genomic_DNA"/>
</dbReference>
<name>A0A3E1NQ54_9BACT</name>
<evidence type="ECO:0000313" key="2">
    <source>
        <dbReference type="Proteomes" id="UP000261284"/>
    </source>
</evidence>
<accession>A0A3E1NQ54</accession>
<sequence length="65" mass="8010">MTQEELQKKYNHLLEKVRRMRGVQKEFFKYRARADLDLSRRLEREVDHLIQDEVNNQKSKQIPLL</sequence>
<protein>
    <submittedName>
        <fullName evidence="1">Uncharacterized protein</fullName>
    </submittedName>
</protein>
<dbReference type="RefSeq" id="WP_116845809.1">
    <property type="nucleotide sequence ID" value="NZ_QTJU01000001.1"/>
</dbReference>
<dbReference type="AlphaFoldDB" id="A0A3E1NQ54"/>
<gene>
    <name evidence="1" type="ORF">DXN05_03515</name>
</gene>
<reference evidence="1 2" key="1">
    <citation type="submission" date="2018-08" db="EMBL/GenBank/DDBJ databases">
        <title>Chitinophagaceae sp. K23C18032701, a novel bacterium isolated from forest soil.</title>
        <authorList>
            <person name="Wang C."/>
        </authorList>
    </citation>
    <scope>NUCLEOTIDE SEQUENCE [LARGE SCALE GENOMIC DNA]</scope>
    <source>
        <strain evidence="1 2">K23C18032701</strain>
    </source>
</reference>
<comment type="caution">
    <text evidence="1">The sequence shown here is derived from an EMBL/GenBank/DDBJ whole genome shotgun (WGS) entry which is preliminary data.</text>
</comment>
<organism evidence="1 2">
    <name type="scientific">Deminuibacter soli</name>
    <dbReference type="NCBI Taxonomy" id="2291815"/>
    <lineage>
        <taxon>Bacteria</taxon>
        <taxon>Pseudomonadati</taxon>
        <taxon>Bacteroidota</taxon>
        <taxon>Chitinophagia</taxon>
        <taxon>Chitinophagales</taxon>
        <taxon>Chitinophagaceae</taxon>
        <taxon>Deminuibacter</taxon>
    </lineage>
</organism>
<proteinExistence type="predicted"/>
<evidence type="ECO:0000313" key="1">
    <source>
        <dbReference type="EMBL" id="RFM30053.1"/>
    </source>
</evidence>